<dbReference type="eggNOG" id="COG3039">
    <property type="taxonomic scope" value="Bacteria"/>
</dbReference>
<keyword evidence="1" id="KW-0472">Membrane</keyword>
<reference evidence="3" key="1">
    <citation type="submission" date="2009-09" db="EMBL/GenBank/DDBJ databases">
        <title>The complete plasmid2 of Alicyclobacillus acidocaldarius subsp. acidocaldarius DSM 446.</title>
        <authorList>
            <consortium name="US DOE Joint Genome Institute (JGI-PGF)"/>
            <person name="Lucas S."/>
            <person name="Copeland A."/>
            <person name="Lapidus A."/>
            <person name="Glavina del Rio T."/>
            <person name="Dalin E."/>
            <person name="Tice H."/>
            <person name="Bruce D."/>
            <person name="Goodwin L."/>
            <person name="Pitluck S."/>
            <person name="Kyrpides N."/>
            <person name="Mavromatis K."/>
            <person name="Ivanova N."/>
            <person name="Ovchinnikova G."/>
            <person name="Chertkov O."/>
            <person name="Sims D."/>
            <person name="Brettin T."/>
            <person name="Detter J.C."/>
            <person name="Han C."/>
            <person name="Larimer F."/>
            <person name="Land M."/>
            <person name="Hauser L."/>
            <person name="Markowitz V."/>
            <person name="Cheng J.-F."/>
            <person name="Hugenholtz P."/>
            <person name="Woyke T."/>
            <person name="Wu D."/>
            <person name="Pukall R."/>
            <person name="Klenk H.-P."/>
            <person name="Eisen J.A."/>
        </authorList>
    </citation>
    <scope>NUCLEOTIDE SEQUENCE [LARGE SCALE GENOMIC DNA]</scope>
    <source>
        <strain evidence="3">ATCC 27009 / DSM 446 / BCRC 14685 / JCM 5260 / KCTC 1825 / NBRC 15652 / NCIMB 11725 / NRRL B-14509 / 104-IA</strain>
        <plasmid evidence="3">pAACI02</plasmid>
    </source>
</reference>
<dbReference type="HOGENOM" id="CLU_2875713_0_0_9"/>
<dbReference type="AlphaFoldDB" id="C8WYI7"/>
<organism evidence="2 3">
    <name type="scientific">Alicyclobacillus acidocaldarius subsp. acidocaldarius (strain ATCC 27009 / DSM 446 / BCRC 14685 / JCM 5260 / KCTC 1825 / NBRC 15652 / NCIMB 11725 / NRRL B-14509 / 104-IA)</name>
    <name type="common">Bacillus acidocaldarius</name>
    <dbReference type="NCBI Taxonomy" id="521098"/>
    <lineage>
        <taxon>Bacteria</taxon>
        <taxon>Bacillati</taxon>
        <taxon>Bacillota</taxon>
        <taxon>Bacilli</taxon>
        <taxon>Bacillales</taxon>
        <taxon>Alicyclobacillaceae</taxon>
        <taxon>Alicyclobacillus</taxon>
    </lineage>
</organism>
<accession>C8WYI7</accession>
<evidence type="ECO:0000256" key="1">
    <source>
        <dbReference type="SAM" id="Phobius"/>
    </source>
</evidence>
<dbReference type="RefSeq" id="WP_012812198.1">
    <property type="nucleotide sequence ID" value="NC_013207.1"/>
</dbReference>
<keyword evidence="3" id="KW-1185">Reference proteome</keyword>
<evidence type="ECO:0000313" key="3">
    <source>
        <dbReference type="Proteomes" id="UP000001917"/>
    </source>
</evidence>
<keyword evidence="2" id="KW-0614">Plasmid</keyword>
<sequence>MYVQQTWPFPFDGCVAGPKEGLTLDGMHVRGIEKVAAHAFINAVVFLASALVMHRANRINQVA</sequence>
<dbReference type="Proteomes" id="UP000001917">
    <property type="component" value="Plasmid pAACI02"/>
</dbReference>
<name>C8WYI7_ALIAD</name>
<protein>
    <submittedName>
        <fullName evidence="2">Uncharacterized protein</fullName>
    </submittedName>
</protein>
<proteinExistence type="predicted"/>
<evidence type="ECO:0000313" key="2">
    <source>
        <dbReference type="EMBL" id="ACV60081.1"/>
    </source>
</evidence>
<reference evidence="2 3" key="2">
    <citation type="journal article" date="2010" name="Stand. Genomic Sci.">
        <title>Complete genome sequence of Alicyclobacillus acidocaldarius type strain (104-IA).</title>
        <authorList>
            <person name="Mavromatis K."/>
            <person name="Sikorski J."/>
            <person name="Lapidus A."/>
            <person name="Glavina Del Rio T."/>
            <person name="Copeland A."/>
            <person name="Tice H."/>
            <person name="Cheng J.F."/>
            <person name="Lucas S."/>
            <person name="Chen F."/>
            <person name="Nolan M."/>
            <person name="Bruce D."/>
            <person name="Goodwin L."/>
            <person name="Pitluck S."/>
            <person name="Ivanova N."/>
            <person name="Ovchinnikova G."/>
            <person name="Pati A."/>
            <person name="Chen A."/>
            <person name="Palaniappan K."/>
            <person name="Land M."/>
            <person name="Hauser L."/>
            <person name="Chang Y.J."/>
            <person name="Jeffries C.D."/>
            <person name="Chain P."/>
            <person name="Meincke L."/>
            <person name="Sims D."/>
            <person name="Chertkov O."/>
            <person name="Han C."/>
            <person name="Brettin T."/>
            <person name="Detter J.C."/>
            <person name="Wahrenburg C."/>
            <person name="Rohde M."/>
            <person name="Pukall R."/>
            <person name="Goker M."/>
            <person name="Bristow J."/>
            <person name="Eisen J.A."/>
            <person name="Markowitz V."/>
            <person name="Hugenholtz P."/>
            <person name="Klenk H.P."/>
            <person name="Kyrpides N.C."/>
        </authorList>
    </citation>
    <scope>NUCLEOTIDE SEQUENCE [LARGE SCALE GENOMIC DNA]</scope>
    <source>
        <strain evidence="3">ATCC 27009 / DSM 446 / BCRC 14685 / JCM 5260 / KCTC 1825 / NBRC 15652 / NCIMB 11725 / NRRL B-14509 / 104-IA</strain>
        <plasmid evidence="2 3">pAACI02</plasmid>
    </source>
</reference>
<gene>
    <name evidence="2" type="ordered locus">Aaci_3085</name>
</gene>
<feature type="transmembrane region" description="Helical" evidence="1">
    <location>
        <begin position="35"/>
        <end position="53"/>
    </location>
</feature>
<dbReference type="EMBL" id="CP001729">
    <property type="protein sequence ID" value="ACV60081.1"/>
    <property type="molecule type" value="Genomic_DNA"/>
</dbReference>
<keyword evidence="1" id="KW-1133">Transmembrane helix</keyword>
<dbReference type="KEGG" id="aac:Aaci_3085"/>
<keyword evidence="1" id="KW-0812">Transmembrane</keyword>
<geneLocation type="plasmid" evidence="2 3">
    <name>pAACI02</name>
</geneLocation>